<dbReference type="Proteomes" id="UP001521209">
    <property type="component" value="Unassembled WGS sequence"/>
</dbReference>
<comment type="caution">
    <text evidence="1">The sequence shown here is derived from an EMBL/GenBank/DDBJ whole genome shotgun (WGS) entry which is preliminary data.</text>
</comment>
<protein>
    <submittedName>
        <fullName evidence="1">Uncharacterized protein</fullName>
    </submittedName>
</protein>
<accession>A0ABS9DYH3</accession>
<dbReference type="RefSeq" id="WP_013640770.1">
    <property type="nucleotide sequence ID" value="NZ_JAKGBZ010000031.1"/>
</dbReference>
<reference evidence="1 2" key="1">
    <citation type="submission" date="2022-01" db="EMBL/GenBank/DDBJ databases">
        <authorList>
            <person name="Won M."/>
            <person name="Kim S.-J."/>
            <person name="Kwon S.-W."/>
        </authorList>
    </citation>
    <scope>NUCLEOTIDE SEQUENCE [LARGE SCALE GENOMIC DNA]</scope>
    <source>
        <strain evidence="1 2">KCTC 23505</strain>
    </source>
</reference>
<dbReference type="EMBL" id="JAKGBZ010000031">
    <property type="protein sequence ID" value="MCF3947809.1"/>
    <property type="molecule type" value="Genomic_DNA"/>
</dbReference>
<keyword evidence="2" id="KW-1185">Reference proteome</keyword>
<sequence>MANYHTPTVIQPTIPDVDMTPLERLLLSHIFSAEPDGDGLYFYADECPADMIWINRSELKTALAASKAADSDANAYIAEQLSEASTDEDEIELDLSMTSWKFLFKSIVKRSLTLRYITAVSAFTCSRMRPDGWGGMAIFITADGIKGQSTNDFLEDCLAEIETGTADETHNLSVNNGEHSAGS</sequence>
<name>A0ABS9DYH3_9PROT</name>
<gene>
    <name evidence="1" type="ORF">L2A60_14090</name>
</gene>
<organism evidence="1 2">
    <name type="scientific">Acidiphilium iwatense</name>
    <dbReference type="NCBI Taxonomy" id="768198"/>
    <lineage>
        <taxon>Bacteria</taxon>
        <taxon>Pseudomonadati</taxon>
        <taxon>Pseudomonadota</taxon>
        <taxon>Alphaproteobacteria</taxon>
        <taxon>Acetobacterales</taxon>
        <taxon>Acidocellaceae</taxon>
        <taxon>Acidiphilium</taxon>
    </lineage>
</organism>
<proteinExistence type="predicted"/>
<evidence type="ECO:0000313" key="2">
    <source>
        <dbReference type="Proteomes" id="UP001521209"/>
    </source>
</evidence>
<evidence type="ECO:0000313" key="1">
    <source>
        <dbReference type="EMBL" id="MCF3947809.1"/>
    </source>
</evidence>